<dbReference type="OrthoDB" id="9818854at2"/>
<evidence type="ECO:0000313" key="1">
    <source>
        <dbReference type="EMBL" id="ARN73155.1"/>
    </source>
</evidence>
<protein>
    <recommendedName>
        <fullName evidence="3">Phycocyanobilin:ferredoxin oxidoreductase</fullName>
    </recommendedName>
</protein>
<evidence type="ECO:0000313" key="2">
    <source>
        <dbReference type="Proteomes" id="UP000193450"/>
    </source>
</evidence>
<dbReference type="Proteomes" id="UP000193450">
    <property type="component" value="Chromosome"/>
</dbReference>
<dbReference type="RefSeq" id="WP_085757255.1">
    <property type="nucleotide sequence ID" value="NZ_CP019343.1"/>
</dbReference>
<dbReference type="EMBL" id="CP019343">
    <property type="protein sequence ID" value="ARN73155.1"/>
    <property type="molecule type" value="Genomic_DNA"/>
</dbReference>
<gene>
    <name evidence="1" type="ORF">BST96_02960</name>
</gene>
<dbReference type="Gene3D" id="3.40.1500.20">
    <property type="match status" value="1"/>
</dbReference>
<dbReference type="STRING" id="716816.BST96_02960"/>
<dbReference type="AlphaFoldDB" id="A0A1X9NB59"/>
<accession>A0A1X9NB59</accession>
<sequence length="266" mass="29491">MSTLTSNVGSDFIDGLFEKTIATLGLSCTEASTIKEYAHPAFGNLGYLQVVDGGDHPDILKVLHLRLNFAPVGMEANALHVITKPDSLVPHAVTECVFYDPEVDAPFDPKHDGPPNLGFFCNVVGKADPAVNLKYQQNVFLPLEEINNDVRALTDVRMGAIPRLQMSILQPWALAVTTPFSNFELLQQASEMYIARTLDLVKEGVPADWLEAGEAERSAMRDALTRTNYLSPEVDHIWPRMEQMVGKEDSDRLRAIMTSQEVETSY</sequence>
<evidence type="ECO:0008006" key="3">
    <source>
        <dbReference type="Google" id="ProtNLM"/>
    </source>
</evidence>
<proteinExistence type="predicted"/>
<name>A0A1X9NB59_9GAMM</name>
<dbReference type="KEGG" id="osg:BST96_02960"/>
<reference evidence="1 2" key="1">
    <citation type="submission" date="2016-11" db="EMBL/GenBank/DDBJ databases">
        <title>Trade-off between light-utilization and light-protection in marine flavobacteria.</title>
        <authorList>
            <person name="Kumagai Y."/>
        </authorList>
    </citation>
    <scope>NUCLEOTIDE SEQUENCE [LARGE SCALE GENOMIC DNA]</scope>
    <source>
        <strain evidence="1 2">NBRC 107125</strain>
    </source>
</reference>
<organism evidence="1 2">
    <name type="scientific">Oceanicoccus sagamiensis</name>
    <dbReference type="NCBI Taxonomy" id="716816"/>
    <lineage>
        <taxon>Bacteria</taxon>
        <taxon>Pseudomonadati</taxon>
        <taxon>Pseudomonadota</taxon>
        <taxon>Gammaproteobacteria</taxon>
        <taxon>Cellvibrionales</taxon>
        <taxon>Spongiibacteraceae</taxon>
        <taxon>Oceanicoccus</taxon>
    </lineage>
</organism>
<keyword evidence="2" id="KW-1185">Reference proteome</keyword>